<dbReference type="SUPFAM" id="SSF55205">
    <property type="entry name" value="EPT/RTPC-like"/>
    <property type="match status" value="1"/>
</dbReference>
<dbReference type="FunCoup" id="A0A395JNW4">
    <property type="interactions" value="502"/>
</dbReference>
<feature type="binding site" evidence="8">
    <location>
        <position position="356"/>
    </location>
    <ligand>
        <name>phosphoenolpyruvate</name>
        <dbReference type="ChEBI" id="CHEBI:58702"/>
    </ligand>
</feature>
<dbReference type="PANTHER" id="PTHR21090">
    <property type="entry name" value="AROM/DEHYDROQUINATE SYNTHASE"/>
    <property type="match status" value="1"/>
</dbReference>
<dbReference type="PROSITE" id="PS00104">
    <property type="entry name" value="EPSP_SYNTHASE_1"/>
    <property type="match status" value="1"/>
</dbReference>
<feature type="binding site" evidence="8">
    <location>
        <position position="27"/>
    </location>
    <ligand>
        <name>3-phosphoshikimate</name>
        <dbReference type="ChEBI" id="CHEBI:145989"/>
    </ligand>
</feature>
<dbReference type="GO" id="GO:0009423">
    <property type="term" value="P:chorismate biosynthetic process"/>
    <property type="evidence" value="ECO:0007669"/>
    <property type="project" value="UniProtKB-UniRule"/>
</dbReference>
<feature type="binding site" evidence="8">
    <location>
        <position position="26"/>
    </location>
    <ligand>
        <name>3-phosphoshikimate</name>
        <dbReference type="ChEBI" id="CHEBI:145989"/>
    </ligand>
</feature>
<comment type="caution">
    <text evidence="8">Lacks conserved residue(s) required for the propagation of feature annotation.</text>
</comment>
<feature type="binding site" evidence="8">
    <location>
        <position position="325"/>
    </location>
    <ligand>
        <name>3-phosphoshikimate</name>
        <dbReference type="ChEBI" id="CHEBI:145989"/>
    </ligand>
</feature>
<evidence type="ECO:0000256" key="3">
    <source>
        <dbReference type="ARBA" id="ARBA00022490"/>
    </source>
</evidence>
<evidence type="ECO:0000256" key="5">
    <source>
        <dbReference type="ARBA" id="ARBA00022679"/>
    </source>
</evidence>
<feature type="binding site" evidence="8">
    <location>
        <position position="174"/>
    </location>
    <ligand>
        <name>3-phosphoshikimate</name>
        <dbReference type="ChEBI" id="CHEBI:145989"/>
    </ligand>
</feature>
<feature type="binding site" evidence="8">
    <location>
        <position position="352"/>
    </location>
    <ligand>
        <name>3-phosphoshikimate</name>
        <dbReference type="ChEBI" id="CHEBI:145989"/>
    </ligand>
</feature>
<keyword evidence="5 8" id="KW-0808">Transferase</keyword>
<feature type="binding site" evidence="8">
    <location>
        <position position="172"/>
    </location>
    <ligand>
        <name>3-phosphoshikimate</name>
        <dbReference type="ChEBI" id="CHEBI:145989"/>
    </ligand>
</feature>
<keyword evidence="11" id="KW-1185">Reference proteome</keyword>
<feature type="binding site" evidence="8">
    <location>
        <position position="99"/>
    </location>
    <ligand>
        <name>phosphoenolpyruvate</name>
        <dbReference type="ChEBI" id="CHEBI:58702"/>
    </ligand>
</feature>
<dbReference type="FunFam" id="3.65.10.10:FF:000005">
    <property type="entry name" value="3-phosphoshikimate 1-carboxyvinyltransferase"/>
    <property type="match status" value="1"/>
</dbReference>
<evidence type="ECO:0000256" key="2">
    <source>
        <dbReference type="ARBA" id="ARBA00009948"/>
    </source>
</evidence>
<dbReference type="AlphaFoldDB" id="A0A395JNW4"/>
<evidence type="ECO:0000256" key="1">
    <source>
        <dbReference type="ARBA" id="ARBA00004811"/>
    </source>
</evidence>
<dbReference type="InParanoid" id="A0A395JNW4"/>
<dbReference type="PROSITE" id="PS00885">
    <property type="entry name" value="EPSP_SYNTHASE_2"/>
    <property type="match status" value="1"/>
</dbReference>
<feature type="binding site" evidence="8">
    <location>
        <position position="397"/>
    </location>
    <ligand>
        <name>phosphoenolpyruvate</name>
        <dbReference type="ChEBI" id="CHEBI:58702"/>
    </ligand>
</feature>
<feature type="binding site" evidence="8">
    <location>
        <position position="26"/>
    </location>
    <ligand>
        <name>phosphoenolpyruvate</name>
        <dbReference type="ChEBI" id="CHEBI:58702"/>
    </ligand>
</feature>
<dbReference type="GO" id="GO:0003866">
    <property type="term" value="F:3-phosphoshikimate 1-carboxyvinyltransferase activity"/>
    <property type="evidence" value="ECO:0007669"/>
    <property type="project" value="UniProtKB-UniRule"/>
</dbReference>
<dbReference type="Gene3D" id="3.65.10.10">
    <property type="entry name" value="Enolpyruvate transferase domain"/>
    <property type="match status" value="2"/>
</dbReference>
<organism evidence="10 11">
    <name type="scientific">Arenicella xantha</name>
    <dbReference type="NCBI Taxonomy" id="644221"/>
    <lineage>
        <taxon>Bacteria</taxon>
        <taxon>Pseudomonadati</taxon>
        <taxon>Pseudomonadota</taxon>
        <taxon>Gammaproteobacteria</taxon>
        <taxon>Arenicellales</taxon>
        <taxon>Arenicellaceae</taxon>
        <taxon>Arenicella</taxon>
    </lineage>
</organism>
<dbReference type="PIRSF" id="PIRSF000505">
    <property type="entry name" value="EPSPS"/>
    <property type="match status" value="1"/>
</dbReference>
<reference evidence="10 11" key="1">
    <citation type="submission" date="2018-06" db="EMBL/GenBank/DDBJ databases">
        <title>Genomic Encyclopedia of Type Strains, Phase IV (KMG-IV): sequencing the most valuable type-strain genomes for metagenomic binning, comparative biology and taxonomic classification.</title>
        <authorList>
            <person name="Goeker M."/>
        </authorList>
    </citation>
    <scope>NUCLEOTIDE SEQUENCE [LARGE SCALE GENOMIC DNA]</scope>
    <source>
        <strain evidence="10 11">DSM 24032</strain>
    </source>
</reference>
<evidence type="ECO:0000313" key="10">
    <source>
        <dbReference type="EMBL" id="RBP51477.1"/>
    </source>
</evidence>
<keyword evidence="3 8" id="KW-0963">Cytoplasm</keyword>
<comment type="subcellular location">
    <subcellularLocation>
        <location evidence="8">Cytoplasm</location>
    </subcellularLocation>
</comment>
<feature type="binding site" evidence="8">
    <location>
        <position position="31"/>
    </location>
    <ligand>
        <name>3-phosphoshikimate</name>
        <dbReference type="ChEBI" id="CHEBI:145989"/>
    </ligand>
</feature>
<name>A0A395JNW4_9GAMM</name>
<dbReference type="PANTHER" id="PTHR21090:SF5">
    <property type="entry name" value="PENTAFUNCTIONAL AROM POLYPEPTIDE"/>
    <property type="match status" value="1"/>
</dbReference>
<dbReference type="InterPro" id="IPR023193">
    <property type="entry name" value="EPSP_synthase_CS"/>
</dbReference>
<dbReference type="NCBIfam" id="TIGR01356">
    <property type="entry name" value="aroA"/>
    <property type="match status" value="1"/>
</dbReference>
<dbReference type="Proteomes" id="UP000253083">
    <property type="component" value="Unassembled WGS sequence"/>
</dbReference>
<comment type="catalytic activity">
    <reaction evidence="7">
        <text>3-phosphoshikimate + phosphoenolpyruvate = 5-O-(1-carboxyvinyl)-3-phosphoshikimate + phosphate</text>
        <dbReference type="Rhea" id="RHEA:21256"/>
        <dbReference type="ChEBI" id="CHEBI:43474"/>
        <dbReference type="ChEBI" id="CHEBI:57701"/>
        <dbReference type="ChEBI" id="CHEBI:58702"/>
        <dbReference type="ChEBI" id="CHEBI:145989"/>
        <dbReference type="EC" id="2.5.1.19"/>
    </reaction>
    <physiologicalReaction direction="left-to-right" evidence="7">
        <dbReference type="Rhea" id="RHEA:21257"/>
    </physiologicalReaction>
</comment>
<evidence type="ECO:0000313" key="11">
    <source>
        <dbReference type="Proteomes" id="UP000253083"/>
    </source>
</evidence>
<dbReference type="GO" id="GO:0009073">
    <property type="term" value="P:aromatic amino acid family biosynthetic process"/>
    <property type="evidence" value="ECO:0007669"/>
    <property type="project" value="UniProtKB-KW"/>
</dbReference>
<keyword evidence="6 8" id="KW-0057">Aromatic amino acid biosynthesis</keyword>
<sequence length="441" mass="46117">MTAKATLTSRAANHSLLGSLRVPGDKSMSHRAVMFSSLAEGTSHVTGLLEGEDVMATLAAFRAMGVTAEGPDNGALTVHGVGMNGLQAPESDLDMGNSGTAMRLMAGILAAQRFASKLIGDESLTKRPMRRVTVPLTSMGARCATDDNGCPPIHIRGVEKLEPITYKLPMASAQIKSAVLLAGLYADGETSVTEPAPTRDHTERMLKAYGYQCQSEKVSDTVTTIRVKGGGKLTATDIDIPADISSAAFFMVAASIVPGSRLLLEHVCVNPTRTGIIDILKAMGADIKLINPRAVGGEPVADIQVSYVGLKGCEIDPELVPLAIDEFPVICIAAACAEGQTTVSGAEELRHKESDRISAMVEGMRAIGVDVEERRDGMLITGGKIAGGTVESYHDHRIAMSFAIAGAVSENGVLINGAETVATSFPNFVELANAAGLSIDD</sequence>
<comment type="similarity">
    <text evidence="2 8">Belongs to the EPSP synthase family.</text>
</comment>
<dbReference type="CDD" id="cd01556">
    <property type="entry name" value="EPSP_synthase"/>
    <property type="match status" value="1"/>
</dbReference>
<evidence type="ECO:0000256" key="4">
    <source>
        <dbReference type="ARBA" id="ARBA00022605"/>
    </source>
</evidence>
<dbReference type="GO" id="GO:0005737">
    <property type="term" value="C:cytoplasm"/>
    <property type="evidence" value="ECO:0007669"/>
    <property type="project" value="UniProtKB-SubCell"/>
</dbReference>
<evidence type="ECO:0000256" key="7">
    <source>
        <dbReference type="ARBA" id="ARBA00044633"/>
    </source>
</evidence>
<comment type="subunit">
    <text evidence="8">Monomer.</text>
</comment>
<proteinExistence type="inferred from homology"/>
<feature type="binding site" evidence="8">
    <location>
        <position position="174"/>
    </location>
    <ligand>
        <name>phosphoenolpyruvate</name>
        <dbReference type="ChEBI" id="CHEBI:58702"/>
    </ligand>
</feature>
<comment type="caution">
    <text evidence="10">The sequence shown here is derived from an EMBL/GenBank/DDBJ whole genome shotgun (WGS) entry which is preliminary data.</text>
</comment>
<dbReference type="EMBL" id="QNRT01000002">
    <property type="protein sequence ID" value="RBP51477.1"/>
    <property type="molecule type" value="Genomic_DNA"/>
</dbReference>
<dbReference type="GO" id="GO:0008652">
    <property type="term" value="P:amino acid biosynthetic process"/>
    <property type="evidence" value="ECO:0007669"/>
    <property type="project" value="UniProtKB-KW"/>
</dbReference>
<evidence type="ECO:0000256" key="6">
    <source>
        <dbReference type="ARBA" id="ARBA00023141"/>
    </source>
</evidence>
<dbReference type="UniPathway" id="UPA00053">
    <property type="reaction ID" value="UER00089"/>
</dbReference>
<protein>
    <recommendedName>
        <fullName evidence="8">3-phosphoshikimate 1-carboxyvinyltransferase</fullName>
        <ecNumber evidence="8">2.5.1.19</ecNumber>
    </recommendedName>
    <alternativeName>
        <fullName evidence="8">5-enolpyruvylshikimate-3-phosphate synthase</fullName>
        <shortName evidence="8">EPSP synthase</shortName>
        <shortName evidence="8">EPSPS</shortName>
    </alternativeName>
</protein>
<evidence type="ECO:0000259" key="9">
    <source>
        <dbReference type="Pfam" id="PF00275"/>
    </source>
</evidence>
<comment type="pathway">
    <text evidence="1 8">Metabolic intermediate biosynthesis; chorismate biosynthesis; chorismate from D-erythrose 4-phosphate and phosphoenolpyruvate: step 6/7.</text>
</comment>
<feature type="binding site" evidence="8">
    <location>
        <position position="127"/>
    </location>
    <ligand>
        <name>phosphoenolpyruvate</name>
        <dbReference type="ChEBI" id="CHEBI:58702"/>
    </ligand>
</feature>
<comment type="function">
    <text evidence="8">Catalyzes the transfer of the enolpyruvyl moiety of phosphoenolpyruvate (PEP) to the 5-hydroxyl of shikimate-3-phosphate (S3P) to produce enolpyruvyl shikimate-3-phosphate and inorganic phosphate.</text>
</comment>
<accession>A0A395JNW4</accession>
<evidence type="ECO:0000256" key="8">
    <source>
        <dbReference type="HAMAP-Rule" id="MF_00210"/>
    </source>
</evidence>
<dbReference type="InterPro" id="IPR001986">
    <property type="entry name" value="Enolpyruvate_Tfrase_dom"/>
</dbReference>
<dbReference type="Pfam" id="PF00275">
    <property type="entry name" value="EPSP_synthase"/>
    <property type="match status" value="1"/>
</dbReference>
<dbReference type="HAMAP" id="MF_00210">
    <property type="entry name" value="EPSP_synth"/>
    <property type="match status" value="1"/>
</dbReference>
<feature type="active site" description="Proton acceptor" evidence="8">
    <location>
        <position position="325"/>
    </location>
</feature>
<feature type="domain" description="Enolpyruvate transferase" evidence="9">
    <location>
        <begin position="15"/>
        <end position="430"/>
    </location>
</feature>
<dbReference type="InterPro" id="IPR013792">
    <property type="entry name" value="RNA3'P_cycl/enolpyr_Trfase_a/b"/>
</dbReference>
<dbReference type="InterPro" id="IPR036968">
    <property type="entry name" value="Enolpyruvate_Tfrase_sf"/>
</dbReference>
<keyword evidence="4 8" id="KW-0028">Amino-acid biosynthesis</keyword>
<dbReference type="InterPro" id="IPR006264">
    <property type="entry name" value="EPSP_synthase"/>
</dbReference>
<dbReference type="RefSeq" id="WP_245941749.1">
    <property type="nucleotide sequence ID" value="NZ_QNRT01000002.1"/>
</dbReference>
<dbReference type="EC" id="2.5.1.19" evidence="8"/>
<gene>
    <name evidence="8" type="primary">aroA</name>
    <name evidence="10" type="ORF">DFR28_102907</name>
</gene>